<evidence type="ECO:0008006" key="3">
    <source>
        <dbReference type="Google" id="ProtNLM"/>
    </source>
</evidence>
<dbReference type="EMBL" id="KN847484">
    <property type="protein sequence ID" value="KIW99901.1"/>
    <property type="molecule type" value="Genomic_DNA"/>
</dbReference>
<dbReference type="VEuPathDB" id="FungiDB:Z518_10829"/>
<name>A0A0D2FCT5_9EURO</name>
<reference evidence="1 2" key="1">
    <citation type="submission" date="2015-01" db="EMBL/GenBank/DDBJ databases">
        <title>The Genome Sequence of Rhinocladiella mackenzie CBS 650.93.</title>
        <authorList>
            <consortium name="The Broad Institute Genomics Platform"/>
            <person name="Cuomo C."/>
            <person name="de Hoog S."/>
            <person name="Gorbushina A."/>
            <person name="Stielow B."/>
            <person name="Teixiera M."/>
            <person name="Abouelleil A."/>
            <person name="Chapman S.B."/>
            <person name="Priest M."/>
            <person name="Young S.K."/>
            <person name="Wortman J."/>
            <person name="Nusbaum C."/>
            <person name="Birren B."/>
        </authorList>
    </citation>
    <scope>NUCLEOTIDE SEQUENCE [LARGE SCALE GENOMIC DNA]</scope>
    <source>
        <strain evidence="1 2">CBS 650.93</strain>
    </source>
</reference>
<organism evidence="1 2">
    <name type="scientific">Rhinocladiella mackenziei CBS 650.93</name>
    <dbReference type="NCBI Taxonomy" id="1442369"/>
    <lineage>
        <taxon>Eukaryota</taxon>
        <taxon>Fungi</taxon>
        <taxon>Dikarya</taxon>
        <taxon>Ascomycota</taxon>
        <taxon>Pezizomycotina</taxon>
        <taxon>Eurotiomycetes</taxon>
        <taxon>Chaetothyriomycetidae</taxon>
        <taxon>Chaetothyriales</taxon>
        <taxon>Herpotrichiellaceae</taxon>
        <taxon>Rhinocladiella</taxon>
    </lineage>
</organism>
<dbReference type="AlphaFoldDB" id="A0A0D2FCT5"/>
<dbReference type="Proteomes" id="UP000053617">
    <property type="component" value="Unassembled WGS sequence"/>
</dbReference>
<sequence length="189" mass="21542">MASLLPLRILSSKELQHEHTLLTSLLDMINEAYKEREEEGSISRFPDSNAMLAELGDDGLYAVVQDPGKGNIPVAVVGITRWKRDNNWADTSGDCYDWEISPAASRNEPPYRRQGLVDRCLTALSNTLLERSSGKEVRLWMKVVENLLGEYWKKKGFEQVGPQWIIPKGKWHKDLEFILIDMCKKIPKG</sequence>
<proteinExistence type="predicted"/>
<dbReference type="HOGENOM" id="CLU_123477_0_0_1"/>
<evidence type="ECO:0000313" key="1">
    <source>
        <dbReference type="EMBL" id="KIW99901.1"/>
    </source>
</evidence>
<protein>
    <recommendedName>
        <fullName evidence="3">N-acetyltransferase domain-containing protein</fullName>
    </recommendedName>
</protein>
<dbReference type="GeneID" id="25298900"/>
<accession>A0A0D2FCT5</accession>
<keyword evidence="2" id="KW-1185">Reference proteome</keyword>
<dbReference type="RefSeq" id="XP_013267114.1">
    <property type="nucleotide sequence ID" value="XM_013411660.1"/>
</dbReference>
<dbReference type="InterPro" id="IPR016181">
    <property type="entry name" value="Acyl_CoA_acyltransferase"/>
</dbReference>
<dbReference type="OrthoDB" id="3794209at2759"/>
<gene>
    <name evidence="1" type="ORF">Z518_10829</name>
</gene>
<dbReference type="SUPFAM" id="SSF55729">
    <property type="entry name" value="Acyl-CoA N-acyltransferases (Nat)"/>
    <property type="match status" value="1"/>
</dbReference>
<evidence type="ECO:0000313" key="2">
    <source>
        <dbReference type="Proteomes" id="UP000053617"/>
    </source>
</evidence>